<organism evidence="2 3">
    <name type="scientific">Papaver atlanticum</name>
    <dbReference type="NCBI Taxonomy" id="357466"/>
    <lineage>
        <taxon>Eukaryota</taxon>
        <taxon>Viridiplantae</taxon>
        <taxon>Streptophyta</taxon>
        <taxon>Embryophyta</taxon>
        <taxon>Tracheophyta</taxon>
        <taxon>Spermatophyta</taxon>
        <taxon>Magnoliopsida</taxon>
        <taxon>Ranunculales</taxon>
        <taxon>Papaveraceae</taxon>
        <taxon>Papaveroideae</taxon>
        <taxon>Papaver</taxon>
    </lineage>
</organism>
<protein>
    <recommendedName>
        <fullName evidence="4">DUF4283 domain-containing protein</fullName>
    </recommendedName>
</protein>
<keyword evidence="3" id="KW-1185">Reference proteome</keyword>
<dbReference type="AlphaFoldDB" id="A0AAD4SRU3"/>
<reference evidence="2" key="1">
    <citation type="submission" date="2022-04" db="EMBL/GenBank/DDBJ databases">
        <title>A functionally conserved STORR gene fusion in Papaver species that diverged 16.8 million years ago.</title>
        <authorList>
            <person name="Catania T."/>
        </authorList>
    </citation>
    <scope>NUCLEOTIDE SEQUENCE</scope>
    <source>
        <strain evidence="2">S-188037</strain>
    </source>
</reference>
<sequence length="445" mass="50867">MVTLNRAVDKEGFITATRRRTRSSEYVSHPTRGSKDLGGGGAKVQSREGKSIKAERKIIGGFKRRFCWLSFKDGLWLLRILKNEAKGGDGKMIKWNFRENEDWMLAIRKNNENGEFICFQVSHNKEYPSTLHFPAGINGDGWWDTWVLLEGLMYGNSKTNIRKEKEIVWVEADANACTSQDLDSLWRRTMVVEITSNDFDWKEVGVWIMDKFGWSFGFDLQPIADSKAVFTIQTNVEFSLISKIDKWHIEDTEIQLYPWFADINAIRGPNPKEINKVWVGVSGIPFNLWEYSTFKAIADKFGGFVEVFPETTMAKNLSEVRVKVNGPVSNGVWCEDLVLMHSKVWVEIRMIGNILETVKSELKPIFVDKNRLYQNKNLWRRRRVQGTGAGEEDKGEHGNFALVGSDKRSADHIPNQVVTETVVLAETVVARNPTTYTQVNLSIKS</sequence>
<feature type="region of interest" description="Disordered" evidence="1">
    <location>
        <begin position="19"/>
        <end position="48"/>
    </location>
</feature>
<proteinExistence type="predicted"/>
<dbReference type="Proteomes" id="UP001202328">
    <property type="component" value="Unassembled WGS sequence"/>
</dbReference>
<dbReference type="EMBL" id="JAJJMB010008983">
    <property type="protein sequence ID" value="KAI3917636.1"/>
    <property type="molecule type" value="Genomic_DNA"/>
</dbReference>
<gene>
    <name evidence="2" type="ORF">MKW98_021398</name>
</gene>
<accession>A0AAD4SRU3</accession>
<evidence type="ECO:0000256" key="1">
    <source>
        <dbReference type="SAM" id="MobiDB-lite"/>
    </source>
</evidence>
<comment type="caution">
    <text evidence="2">The sequence shown here is derived from an EMBL/GenBank/DDBJ whole genome shotgun (WGS) entry which is preliminary data.</text>
</comment>
<name>A0AAD4SRU3_9MAGN</name>
<evidence type="ECO:0008006" key="4">
    <source>
        <dbReference type="Google" id="ProtNLM"/>
    </source>
</evidence>
<dbReference type="PANTHER" id="PTHR34427">
    <property type="entry name" value="DUF4283 DOMAIN PROTEIN"/>
    <property type="match status" value="1"/>
</dbReference>
<dbReference type="PANTHER" id="PTHR34427:SF5">
    <property type="entry name" value="DUF4283 DOMAIN-CONTAINING PROTEIN"/>
    <property type="match status" value="1"/>
</dbReference>
<evidence type="ECO:0000313" key="2">
    <source>
        <dbReference type="EMBL" id="KAI3917636.1"/>
    </source>
</evidence>
<evidence type="ECO:0000313" key="3">
    <source>
        <dbReference type="Proteomes" id="UP001202328"/>
    </source>
</evidence>